<keyword evidence="2" id="KW-0812">Transmembrane</keyword>
<dbReference type="EMBL" id="BFAD01000005">
    <property type="protein sequence ID" value="GBE83381.1"/>
    <property type="molecule type" value="Genomic_DNA"/>
</dbReference>
<dbReference type="GeneID" id="38780298"/>
<keyword evidence="2" id="KW-0472">Membrane</keyword>
<name>A0A401GMB6_9APHY</name>
<evidence type="ECO:0000313" key="3">
    <source>
        <dbReference type="EMBL" id="GBE83381.1"/>
    </source>
</evidence>
<gene>
    <name evidence="3" type="ORF">SCP_0504290</name>
</gene>
<protein>
    <submittedName>
        <fullName evidence="3">Uncharacterized protein</fullName>
    </submittedName>
</protein>
<dbReference type="Proteomes" id="UP000287166">
    <property type="component" value="Unassembled WGS sequence"/>
</dbReference>
<feature type="transmembrane region" description="Helical" evidence="2">
    <location>
        <begin position="57"/>
        <end position="82"/>
    </location>
</feature>
<comment type="caution">
    <text evidence="3">The sequence shown here is derived from an EMBL/GenBank/DDBJ whole genome shotgun (WGS) entry which is preliminary data.</text>
</comment>
<dbReference type="OrthoDB" id="10039566at2759"/>
<proteinExistence type="predicted"/>
<reference evidence="3 4" key="1">
    <citation type="journal article" date="2018" name="Sci. Rep.">
        <title>Genome sequence of the cauliflower mushroom Sparassis crispa (Hanabiratake) and its association with beneficial usage.</title>
        <authorList>
            <person name="Kiyama R."/>
            <person name="Furutani Y."/>
            <person name="Kawaguchi K."/>
            <person name="Nakanishi T."/>
        </authorList>
    </citation>
    <scope>NUCLEOTIDE SEQUENCE [LARGE SCALE GENOMIC DNA]</scope>
</reference>
<evidence type="ECO:0000313" key="4">
    <source>
        <dbReference type="Proteomes" id="UP000287166"/>
    </source>
</evidence>
<feature type="region of interest" description="Disordered" evidence="1">
    <location>
        <begin position="1"/>
        <end position="47"/>
    </location>
</feature>
<keyword evidence="4" id="KW-1185">Reference proteome</keyword>
<feature type="compositionally biased region" description="Basic and acidic residues" evidence="1">
    <location>
        <begin position="1"/>
        <end position="21"/>
    </location>
</feature>
<evidence type="ECO:0000256" key="2">
    <source>
        <dbReference type="SAM" id="Phobius"/>
    </source>
</evidence>
<dbReference type="STRING" id="139825.A0A401GMB6"/>
<accession>A0A401GMB6</accession>
<keyword evidence="2" id="KW-1133">Transmembrane helix</keyword>
<sequence length="636" mass="68300">MSSDSVRGETHIDKGKARAAEPEPTEGTPLLGSASAPYTSRDDLDSTPRPRRLWSRLVTVFLISLSLCVLAFLLVIVVAYSYRSRASDISPDEILQHALVVKGPSRVDVLNTTGDGGVWVNVHCKLGLDAGEVAGVNTAAGDNFVQGLWKSVGRWGIRQLDRVTVDLTEIGVFPESDPSQSLTTITLPSLEIPLTANPPPDTTWLTEMIIPVLIQPTKDISVVMRFLRDSWRDSRIAVRTVVAQAFVQGGGLQDSGWRRNMQILRSDIRAVVHIQIPALPGLPPPGHNNPFPTLSELVTLQRFSITSANDTLSVDATATVVDPVPVPFAFNFTVPAMPFVISLPFVNASTVSTSVRVATVNTQPFTLTHPNVTVGINGTVLPLSTDASATVSAFLGNYISGRDSDIVLSTPLIHNLTLEAKFPAAHPKPQILRNVTIKDMKIKAIGSGMYASGIVFARVVQPRGMNVGLDVVRVFPDVLVYDGEVPDDSSVLSVGAREPAHYVEGEPPEVPLPDPLPQRAFAHIRPEDWLPSTSKPAESGDEEGSAVAVSATIVDVPLEVLPGREREFSNFVSKVIFGSQGAVAGIQGLAAVALHVQGLPFRSGRNGEMELMGLPFKGTVRIGKRSMFNDNAANMD</sequence>
<dbReference type="RefSeq" id="XP_027614294.1">
    <property type="nucleotide sequence ID" value="XM_027758493.1"/>
</dbReference>
<dbReference type="AlphaFoldDB" id="A0A401GMB6"/>
<dbReference type="InParanoid" id="A0A401GMB6"/>
<evidence type="ECO:0000256" key="1">
    <source>
        <dbReference type="SAM" id="MobiDB-lite"/>
    </source>
</evidence>
<organism evidence="3 4">
    <name type="scientific">Sparassis crispa</name>
    <dbReference type="NCBI Taxonomy" id="139825"/>
    <lineage>
        <taxon>Eukaryota</taxon>
        <taxon>Fungi</taxon>
        <taxon>Dikarya</taxon>
        <taxon>Basidiomycota</taxon>
        <taxon>Agaricomycotina</taxon>
        <taxon>Agaricomycetes</taxon>
        <taxon>Polyporales</taxon>
        <taxon>Sparassidaceae</taxon>
        <taxon>Sparassis</taxon>
    </lineage>
</organism>